<accession>A0A0K6S9P1</accession>
<evidence type="ECO:0000313" key="4">
    <source>
        <dbReference type="EMBL" id="CUC10370.1"/>
    </source>
</evidence>
<keyword evidence="2" id="KW-0472">Membrane</keyword>
<dbReference type="InterPro" id="IPR000477">
    <property type="entry name" value="RT_dom"/>
</dbReference>
<feature type="transmembrane region" description="Helical" evidence="2">
    <location>
        <begin position="120"/>
        <end position="139"/>
    </location>
</feature>
<feature type="non-terminal residue" evidence="4">
    <location>
        <position position="1"/>
    </location>
</feature>
<evidence type="ECO:0000259" key="3">
    <source>
        <dbReference type="PROSITE" id="PS50878"/>
    </source>
</evidence>
<feature type="domain" description="Reverse transcriptase" evidence="3">
    <location>
        <begin position="45"/>
        <end position="263"/>
    </location>
</feature>
<proteinExistence type="predicted"/>
<dbReference type="PROSITE" id="PS50878">
    <property type="entry name" value="RT_POL"/>
    <property type="match status" value="1"/>
</dbReference>
<feature type="region of interest" description="Disordered" evidence="1">
    <location>
        <begin position="1"/>
        <end position="24"/>
    </location>
</feature>
<dbReference type="AlphaFoldDB" id="A0A0K6S9P1"/>
<gene>
    <name evidence="4" type="ORF">Cvel_31198.t2</name>
</gene>
<dbReference type="PANTHER" id="PTHR19446">
    <property type="entry name" value="REVERSE TRANSCRIPTASES"/>
    <property type="match status" value="1"/>
</dbReference>
<keyword evidence="2" id="KW-1133">Transmembrane helix</keyword>
<name>A0A0K6S9P1_9ALVE</name>
<dbReference type="Pfam" id="PF00078">
    <property type="entry name" value="RVT_1"/>
    <property type="match status" value="1"/>
</dbReference>
<feature type="compositionally biased region" description="Basic residues" evidence="1">
    <location>
        <begin position="1"/>
        <end position="11"/>
    </location>
</feature>
<evidence type="ECO:0000256" key="1">
    <source>
        <dbReference type="SAM" id="MobiDB-lite"/>
    </source>
</evidence>
<evidence type="ECO:0000256" key="2">
    <source>
        <dbReference type="SAM" id="Phobius"/>
    </source>
</evidence>
<reference evidence="4" key="1">
    <citation type="submission" date="2014-11" db="EMBL/GenBank/DDBJ databases">
        <title>Molecular phylogeny of cliff fern family Woodsiaceae with morphological implications.</title>
        <authorList>
            <person name="Shao Y.-Z."/>
            <person name="Wei R."/>
            <person name="Zhang X.-C."/>
        </authorList>
    </citation>
    <scope>NUCLEOTIDE SEQUENCE</scope>
</reference>
<organism evidence="4">
    <name type="scientific">Chromera velia CCMP2878</name>
    <dbReference type="NCBI Taxonomy" id="1169474"/>
    <lineage>
        <taxon>Eukaryota</taxon>
        <taxon>Sar</taxon>
        <taxon>Alveolata</taxon>
        <taxon>Colpodellida</taxon>
        <taxon>Chromeraceae</taxon>
        <taxon>Chromera</taxon>
    </lineage>
</organism>
<feature type="compositionally biased region" description="Basic and acidic residues" evidence="1">
    <location>
        <begin position="218"/>
        <end position="232"/>
    </location>
</feature>
<dbReference type="VEuPathDB" id="CryptoDB:Cvel_31198"/>
<keyword evidence="2" id="KW-0812">Transmembrane</keyword>
<sequence>EVRKAMKRAGNPRKAAGKDGMPPGMLRTMEKSTELVSLYVLLINVAYRFGWWPKGWNDLPVTALPKPGKSLALIGGWRGVHLVVADAKWGDMIMRTKVEKEARQTPWQFAYKRKTGTCDAIFLLLFVIARMEVLSVAFVDFTRAFDEVRLEKLKEKLRNFKAGVEEGLIRWVEASLEKVRARVKGTSMWYPEDKGLKQGGLSGPSLYSVYTHDLPEEVGKRRGQRRQTDRQRPKVSAGENGRWVDFLTPLFADDTTLLESSER</sequence>
<feature type="transmembrane region" description="Helical" evidence="2">
    <location>
        <begin position="35"/>
        <end position="52"/>
    </location>
</feature>
<protein>
    <recommendedName>
        <fullName evidence="3">Reverse transcriptase domain-containing protein</fullName>
    </recommendedName>
</protein>
<dbReference type="EMBL" id="CDMZ01003754">
    <property type="protein sequence ID" value="CUC10370.1"/>
    <property type="molecule type" value="Genomic_DNA"/>
</dbReference>
<feature type="region of interest" description="Disordered" evidence="1">
    <location>
        <begin position="218"/>
        <end position="238"/>
    </location>
</feature>